<evidence type="ECO:0000313" key="4">
    <source>
        <dbReference type="Proteomes" id="UP000800096"/>
    </source>
</evidence>
<accession>A0A6A5QL89</accession>
<gene>
    <name evidence="3" type="ORF">BDU57DRAFT_573752</name>
</gene>
<dbReference type="OrthoDB" id="3860394at2759"/>
<evidence type="ECO:0000256" key="1">
    <source>
        <dbReference type="SAM" id="MobiDB-lite"/>
    </source>
</evidence>
<dbReference type="AlphaFoldDB" id="A0A6A5QL89"/>
<organism evidence="3 4">
    <name type="scientific">Ampelomyces quisqualis</name>
    <name type="common">Powdery mildew agent</name>
    <dbReference type="NCBI Taxonomy" id="50730"/>
    <lineage>
        <taxon>Eukaryota</taxon>
        <taxon>Fungi</taxon>
        <taxon>Dikarya</taxon>
        <taxon>Ascomycota</taxon>
        <taxon>Pezizomycotina</taxon>
        <taxon>Dothideomycetes</taxon>
        <taxon>Pleosporomycetidae</taxon>
        <taxon>Pleosporales</taxon>
        <taxon>Pleosporineae</taxon>
        <taxon>Phaeosphaeriaceae</taxon>
        <taxon>Ampelomyces</taxon>
    </lineage>
</organism>
<protein>
    <submittedName>
        <fullName evidence="3">Uncharacterized protein</fullName>
    </submittedName>
</protein>
<feature type="chain" id="PRO_5025383747" evidence="2">
    <location>
        <begin position="29"/>
        <end position="324"/>
    </location>
</feature>
<dbReference type="EMBL" id="ML979135">
    <property type="protein sequence ID" value="KAF1916102.1"/>
    <property type="molecule type" value="Genomic_DNA"/>
</dbReference>
<evidence type="ECO:0000256" key="2">
    <source>
        <dbReference type="SAM" id="SignalP"/>
    </source>
</evidence>
<dbReference type="Proteomes" id="UP000800096">
    <property type="component" value="Unassembled WGS sequence"/>
</dbReference>
<evidence type="ECO:0000313" key="3">
    <source>
        <dbReference type="EMBL" id="KAF1916102.1"/>
    </source>
</evidence>
<feature type="signal peptide" evidence="2">
    <location>
        <begin position="1"/>
        <end position="28"/>
    </location>
</feature>
<reference evidence="3" key="1">
    <citation type="journal article" date="2020" name="Stud. Mycol.">
        <title>101 Dothideomycetes genomes: a test case for predicting lifestyles and emergence of pathogens.</title>
        <authorList>
            <person name="Haridas S."/>
            <person name="Albert R."/>
            <person name="Binder M."/>
            <person name="Bloem J."/>
            <person name="Labutti K."/>
            <person name="Salamov A."/>
            <person name="Andreopoulos B."/>
            <person name="Baker S."/>
            <person name="Barry K."/>
            <person name="Bills G."/>
            <person name="Bluhm B."/>
            <person name="Cannon C."/>
            <person name="Castanera R."/>
            <person name="Culley D."/>
            <person name="Daum C."/>
            <person name="Ezra D."/>
            <person name="Gonzalez J."/>
            <person name="Henrissat B."/>
            <person name="Kuo A."/>
            <person name="Liang C."/>
            <person name="Lipzen A."/>
            <person name="Lutzoni F."/>
            <person name="Magnuson J."/>
            <person name="Mondo S."/>
            <person name="Nolan M."/>
            <person name="Ohm R."/>
            <person name="Pangilinan J."/>
            <person name="Park H.-J."/>
            <person name="Ramirez L."/>
            <person name="Alfaro M."/>
            <person name="Sun H."/>
            <person name="Tritt A."/>
            <person name="Yoshinaga Y."/>
            <person name="Zwiers L.-H."/>
            <person name="Turgeon B."/>
            <person name="Goodwin S."/>
            <person name="Spatafora J."/>
            <person name="Crous P."/>
            <person name="Grigoriev I."/>
        </authorList>
    </citation>
    <scope>NUCLEOTIDE SEQUENCE</scope>
    <source>
        <strain evidence="3">HMLAC05119</strain>
    </source>
</reference>
<feature type="region of interest" description="Disordered" evidence="1">
    <location>
        <begin position="231"/>
        <end position="268"/>
    </location>
</feature>
<keyword evidence="4" id="KW-1185">Reference proteome</keyword>
<sequence length="324" mass="34816">MFSVHTTLHSMFAAMLFTGIILAPVAIATPAVKDLADLRIVINAAAGTIGDTNNPNRGWGFNIGKGESMGTADLVNNITNTVLRMKFQIDTNLTAWLLPDNATIPAANGNTPTPLPPTLPLTSSIAMPSAVPTSIVNATVDLSTPYIDYISTIPSLSTSLTSLGRAYHREMNSPVNQAIQGLQQSLTTLQTTMLQSNLIGSPGVLRTIRASSSLENAQVAWGRFLNLPGRASASDSGETDSETEPNNSLSRRQVGSEGHSARLPPEDGKYYTHKELWGRYGPRWGMSRKMEAKWADVLVQWEVRRARVAHDGAGNARIGQPSVV</sequence>
<keyword evidence="2" id="KW-0732">Signal</keyword>
<proteinExistence type="predicted"/>
<name>A0A6A5QL89_AMPQU</name>
<feature type="compositionally biased region" description="Polar residues" evidence="1">
    <location>
        <begin position="244"/>
        <end position="253"/>
    </location>
</feature>